<comment type="caution">
    <text evidence="2">The sequence shown here is derived from an EMBL/GenBank/DDBJ whole genome shotgun (WGS) entry which is preliminary data.</text>
</comment>
<keyword evidence="3" id="KW-1185">Reference proteome</keyword>
<dbReference type="EMBL" id="QJSX01000007">
    <property type="protein sequence ID" value="PYE53898.1"/>
    <property type="molecule type" value="Genomic_DNA"/>
</dbReference>
<reference evidence="2 3" key="1">
    <citation type="submission" date="2018-06" db="EMBL/GenBank/DDBJ databases">
        <title>Genomic Encyclopedia of Type Strains, Phase IV (KMG-IV): sequencing the most valuable type-strain genomes for metagenomic binning, comparative biology and taxonomic classification.</title>
        <authorList>
            <person name="Goeker M."/>
        </authorList>
    </citation>
    <scope>NUCLEOTIDE SEQUENCE [LARGE SCALE GENOMIC DNA]</scope>
    <source>
        <strain evidence="2 3">DSM 18048</strain>
    </source>
</reference>
<accession>A0A318S837</accession>
<protein>
    <submittedName>
        <fullName evidence="2">Uncharacterized protein</fullName>
    </submittedName>
</protein>
<evidence type="ECO:0000313" key="2">
    <source>
        <dbReference type="EMBL" id="PYE53898.1"/>
    </source>
</evidence>
<evidence type="ECO:0000313" key="3">
    <source>
        <dbReference type="Proteomes" id="UP000248326"/>
    </source>
</evidence>
<feature type="signal peptide" evidence="1">
    <location>
        <begin position="1"/>
        <end position="24"/>
    </location>
</feature>
<sequence>MNQLRARFLLIPVTAAALSGSVEATDFGMRNLKGVRVCTDEASVQAQDNTELQHALLVEMRRQLRVGTVSSVEGACQTRRDAVHLIVDVDYQIKSAFSTEIELFNRNLAGFADALKVYQRGSFGVTEDEETLMEFVMSEFDEFVMDWREQNDLPTTRSNRQT</sequence>
<gene>
    <name evidence="2" type="ORF">DES52_107156</name>
</gene>
<dbReference type="Proteomes" id="UP000248326">
    <property type="component" value="Unassembled WGS sequence"/>
</dbReference>
<name>A0A318S837_9DEIO</name>
<keyword evidence="1" id="KW-0732">Signal</keyword>
<dbReference type="AlphaFoldDB" id="A0A318S837"/>
<feature type="chain" id="PRO_5016377773" evidence="1">
    <location>
        <begin position="25"/>
        <end position="162"/>
    </location>
</feature>
<evidence type="ECO:0000256" key="1">
    <source>
        <dbReference type="SAM" id="SignalP"/>
    </source>
</evidence>
<proteinExistence type="predicted"/>
<organism evidence="2 3">
    <name type="scientific">Deinococcus yavapaiensis KR-236</name>
    <dbReference type="NCBI Taxonomy" id="694435"/>
    <lineage>
        <taxon>Bacteria</taxon>
        <taxon>Thermotogati</taxon>
        <taxon>Deinococcota</taxon>
        <taxon>Deinococci</taxon>
        <taxon>Deinococcales</taxon>
        <taxon>Deinococcaceae</taxon>
        <taxon>Deinococcus</taxon>
    </lineage>
</organism>